<dbReference type="AlphaFoldDB" id="A0A848L8D8"/>
<dbReference type="InterPro" id="IPR025406">
    <property type="entry name" value="DUF4132"/>
</dbReference>
<protein>
    <submittedName>
        <fullName evidence="3">DUF4132 domain-containing protein</fullName>
    </submittedName>
</protein>
<evidence type="ECO:0000313" key="4">
    <source>
        <dbReference type="Proteomes" id="UP000550729"/>
    </source>
</evidence>
<dbReference type="RefSeq" id="WP_170196353.1">
    <property type="nucleotide sequence ID" value="NZ_JABBNB010000027.1"/>
</dbReference>
<evidence type="ECO:0000259" key="2">
    <source>
        <dbReference type="Pfam" id="PF13569"/>
    </source>
</evidence>
<feature type="domain" description="DUF4132" evidence="2">
    <location>
        <begin position="885"/>
        <end position="1061"/>
    </location>
</feature>
<organism evidence="3 4">
    <name type="scientific">Gordonia asplenii</name>
    <dbReference type="NCBI Taxonomy" id="2725283"/>
    <lineage>
        <taxon>Bacteria</taxon>
        <taxon>Bacillati</taxon>
        <taxon>Actinomycetota</taxon>
        <taxon>Actinomycetes</taxon>
        <taxon>Mycobacteriales</taxon>
        <taxon>Gordoniaceae</taxon>
        <taxon>Gordonia</taxon>
    </lineage>
</organism>
<feature type="region of interest" description="Disordered" evidence="1">
    <location>
        <begin position="320"/>
        <end position="348"/>
    </location>
</feature>
<keyword evidence="4" id="KW-1185">Reference proteome</keyword>
<dbReference type="Pfam" id="PF13569">
    <property type="entry name" value="DUF4132"/>
    <property type="match status" value="1"/>
</dbReference>
<sequence length="1153" mass="123829">MAWFGDRERRLDAPAKTFLSAAAVGAGVDDDRYAPDLARRLTDYLETGADAHVLAELAQTRPPTALATRTGPAHDARRSMYAQLDAVPADWGVRWATILDAYPRHPTPTLAPIADAEWAESLVHDIGQCFAYAAVVDREPVPVQLATLDAIVVAGGGRPGELLEAAFSHHPGRRYAVVFHGARSVLCALSDYPDVVARYAPTLVPLAASATRDARDTVLKMLDALPDAALAPFAPAITAFLVADNAKLAVATEPLAARCRRSDLVRQLRTIAADGSPAQQLRALRALWRFAPETPDRAWAIGFAATATSAAARALAREWGDPVDENPSAPMQSNPITTGGALPPTDPDQLDEALRGLQKALNAHITAVTDEWRRSSAPRLRADAASTRFFDDKAFSTLTKALRAARTAPPGRTKAVVPLPRWNVSADDAFADFAASPAVEVPELLTALGFFGDLVNSYQPTLTSGAVGAVNALYRATGRPTLAELADRLTAAGHDGAALVFDAYRRNWQPLGRTWADADVAGFVAANLDAVVGQLGTGDLYSADPTAPFAAIATLPSVPDHVADPLYRIALGTSSRLRTEAQDALARDSRRRSRILAALTDPTLETRAIAAAWLARISTPDIADDDVAALDAAYRAERSDKVRQGQLDALAELGRTPDYYLNRQTLAAAVRKGARRGPATVLAWLNWDALPELYWLDDAEPVDIDTVQWLLSDAAKAKSPQPSVATRYYWSLFTPASAQRFGDALLDFWMSATAIKAKGVLAVCATTCRVHAAPLAEDYIRTYYGLRAAECKALLAMLAQVDDPSAAQVLLSIGKRFRTKGIQLEAVEQTQALAARMGWSAAELADRTVPDAGFTDAALTLDFGSRAFTARLTPDASVAIFDDAGNRLKNLPAPRVSDDSDAAAQAKRELAAARKAVKSIVKHQTERLYDAMCTARIWSLDDWRHYVAGHPIVGLLAARLVWMTDAEHPITFRPLDDGSLTDAADAEITLSAGTRIRLAHTTLTPLDDWPAHFTDYDVTPLFGQFAPAYAATDPGARSIDDYTGAMIDMFTLRSAATKRGYTKGDTLDGGIYLSFDKHFPTLGITASIGFSGTEQPVEDLPVALTSITFTADVRLALRDVPAPLLAETVADAAGIAERGSGFEPDWRKEVRFA</sequence>
<gene>
    <name evidence="3" type="ORF">HH308_21785</name>
</gene>
<accession>A0A848L8D8</accession>
<proteinExistence type="predicted"/>
<reference evidence="3 4" key="1">
    <citation type="submission" date="2020-04" db="EMBL/GenBank/DDBJ databases">
        <title>Gordonia sp. nov. TBRC 11910.</title>
        <authorList>
            <person name="Suriyachadkun C."/>
        </authorList>
    </citation>
    <scope>NUCLEOTIDE SEQUENCE [LARGE SCALE GENOMIC DNA]</scope>
    <source>
        <strain evidence="3 4">TBRC 11910</strain>
    </source>
</reference>
<dbReference type="EMBL" id="JABBNB010000027">
    <property type="protein sequence ID" value="NMO03848.1"/>
    <property type="molecule type" value="Genomic_DNA"/>
</dbReference>
<evidence type="ECO:0000256" key="1">
    <source>
        <dbReference type="SAM" id="MobiDB-lite"/>
    </source>
</evidence>
<evidence type="ECO:0000313" key="3">
    <source>
        <dbReference type="EMBL" id="NMO03848.1"/>
    </source>
</evidence>
<name>A0A848L8D8_9ACTN</name>
<dbReference type="Proteomes" id="UP000550729">
    <property type="component" value="Unassembled WGS sequence"/>
</dbReference>
<comment type="caution">
    <text evidence="3">The sequence shown here is derived from an EMBL/GenBank/DDBJ whole genome shotgun (WGS) entry which is preliminary data.</text>
</comment>